<dbReference type="InterPro" id="IPR027417">
    <property type="entry name" value="P-loop_NTPase"/>
</dbReference>
<evidence type="ECO:0000313" key="6">
    <source>
        <dbReference type="EMBL" id="VYS47930.1"/>
    </source>
</evidence>
<accession>A0A654EGQ8</accession>
<dbReference type="CDD" id="cd01852">
    <property type="entry name" value="AIG1"/>
    <property type="match status" value="1"/>
</dbReference>
<dbReference type="InterPro" id="IPR045058">
    <property type="entry name" value="GIMA/IAN/Toc"/>
</dbReference>
<feature type="domain" description="AIG1-type G" evidence="5">
    <location>
        <begin position="185"/>
        <end position="393"/>
    </location>
</feature>
<gene>
    <name evidence="6" type="ORF">AN1_LOCUS3415</name>
</gene>
<comment type="similarity">
    <text evidence="1">Belongs to the TRAFAC class TrmE-Era-EngA-EngB-Septin-like GTPase superfamily. AIG1/Toc34/Toc159-like paraseptin GTPase family. IAN subfamily.</text>
</comment>
<proteinExistence type="inferred from homology"/>
<reference evidence="6 7" key="1">
    <citation type="submission" date="2019-11" db="EMBL/GenBank/DDBJ databases">
        <authorList>
            <person name="Jiao W.-B."/>
            <person name="Schneeberger K."/>
        </authorList>
    </citation>
    <scope>NUCLEOTIDE SEQUENCE [LARGE SCALE GENOMIC DNA]</scope>
    <source>
        <strain evidence="7">cv. An-1</strain>
    </source>
</reference>
<dbReference type="Proteomes" id="UP000426265">
    <property type="component" value="Unassembled WGS sequence"/>
</dbReference>
<protein>
    <recommendedName>
        <fullName evidence="5">AIG1-type G domain-containing protein</fullName>
    </recommendedName>
</protein>
<evidence type="ECO:0000313" key="7">
    <source>
        <dbReference type="Proteomes" id="UP000426265"/>
    </source>
</evidence>
<dbReference type="Gene3D" id="3.40.50.300">
    <property type="entry name" value="P-loop containing nucleotide triphosphate hydrolases"/>
    <property type="match status" value="1"/>
</dbReference>
<keyword evidence="4" id="KW-0175">Coiled coil</keyword>
<evidence type="ECO:0000259" key="5">
    <source>
        <dbReference type="PROSITE" id="PS51720"/>
    </source>
</evidence>
<sequence>MFDEGSPFPPPSWRAYHNDMVKIENGREDRLVLLCAINHLVESLRKDKIARKGVRTLWEVHKQQSSPPQLLDIYSTITRGSGHPRCKGYNVVNRMLLVVVMGLNIDGCWPKLIAGPLKASGSKIHPLVSREFYSMGPYTVQFMMKMILDDSLESFHMWQRHMSGSYMMAEDQNTTDRWELPSASEPVKNVVLVGRTGNGKSATGNSIIGRKVFESKYQAVGVTTQCKTFRAVTPDGPIINVIDTPGLFDLALSGEFISKEIVNCLILAREGLHAVVLVLSLSTRISQEEENALCTLQMLFGGKIIDYLIVVFTCGDMLEDRNMTLDDYLSNGCPEFLKNVLRLCGGRRVVFDNRTKDEVVKAKQVQDLLVHVTAIEKETGGNPFTDTMHRRIQEETARVKREEKEIEEKNIADEEKAALKKQLDMSYSQNMNVMAMMMERIFKETAAANEKQMNMMKDFMEMNKHAAKKQECNIL</sequence>
<dbReference type="PROSITE" id="PS51720">
    <property type="entry name" value="G_AIG1"/>
    <property type="match status" value="1"/>
</dbReference>
<dbReference type="AlphaFoldDB" id="A0A654EGQ8"/>
<evidence type="ECO:0000256" key="1">
    <source>
        <dbReference type="ARBA" id="ARBA00008535"/>
    </source>
</evidence>
<dbReference type="GO" id="GO:0005525">
    <property type="term" value="F:GTP binding"/>
    <property type="evidence" value="ECO:0007669"/>
    <property type="project" value="UniProtKB-KW"/>
</dbReference>
<evidence type="ECO:0000256" key="4">
    <source>
        <dbReference type="SAM" id="Coils"/>
    </source>
</evidence>
<dbReference type="EMBL" id="CACRSJ010000104">
    <property type="protein sequence ID" value="VYS47930.1"/>
    <property type="molecule type" value="Genomic_DNA"/>
</dbReference>
<keyword evidence="3" id="KW-0342">GTP-binding</keyword>
<dbReference type="SUPFAM" id="SSF52540">
    <property type="entry name" value="P-loop containing nucleoside triphosphate hydrolases"/>
    <property type="match status" value="1"/>
</dbReference>
<feature type="coiled-coil region" evidence="4">
    <location>
        <begin position="389"/>
        <end position="422"/>
    </location>
</feature>
<dbReference type="FunFam" id="3.40.50.300:FF:000840">
    <property type="entry name" value="Immune-associated nucleotide-binding protein 9"/>
    <property type="match status" value="1"/>
</dbReference>
<dbReference type="ExpressionAtlas" id="A0A654EGQ8">
    <property type="expression patterns" value="baseline and differential"/>
</dbReference>
<name>A0A654EGQ8_ARATH</name>
<organism evidence="6 7">
    <name type="scientific">Arabidopsis thaliana</name>
    <name type="common">Mouse-ear cress</name>
    <dbReference type="NCBI Taxonomy" id="3702"/>
    <lineage>
        <taxon>Eukaryota</taxon>
        <taxon>Viridiplantae</taxon>
        <taxon>Streptophyta</taxon>
        <taxon>Embryophyta</taxon>
        <taxon>Tracheophyta</taxon>
        <taxon>Spermatophyta</taxon>
        <taxon>Magnoliopsida</taxon>
        <taxon>eudicotyledons</taxon>
        <taxon>Gunneridae</taxon>
        <taxon>Pentapetalae</taxon>
        <taxon>rosids</taxon>
        <taxon>malvids</taxon>
        <taxon>Brassicales</taxon>
        <taxon>Brassicaceae</taxon>
        <taxon>Camelineae</taxon>
        <taxon>Arabidopsis</taxon>
    </lineage>
</organism>
<evidence type="ECO:0000256" key="3">
    <source>
        <dbReference type="ARBA" id="ARBA00023134"/>
    </source>
</evidence>
<dbReference type="Pfam" id="PF04548">
    <property type="entry name" value="AIG1"/>
    <property type="match status" value="1"/>
</dbReference>
<dbReference type="PANTHER" id="PTHR10903">
    <property type="entry name" value="GTPASE, IMAP FAMILY MEMBER-RELATED"/>
    <property type="match status" value="1"/>
</dbReference>
<dbReference type="PANTHER" id="PTHR10903:SF146">
    <property type="entry name" value="AIG1-LIKE PROTEIN_ 48352-49494-RELATED"/>
    <property type="match status" value="1"/>
</dbReference>
<dbReference type="InterPro" id="IPR006703">
    <property type="entry name" value="G_AIG1"/>
</dbReference>
<keyword evidence="2" id="KW-0547">Nucleotide-binding</keyword>
<evidence type="ECO:0000256" key="2">
    <source>
        <dbReference type="ARBA" id="ARBA00022741"/>
    </source>
</evidence>